<dbReference type="STRING" id="1802280.A3B37_01490"/>
<sequence>MTARRLTAPFPVSLSFALIALVLLVALPASAQIVPPECRADRAAKDCTICHIGILVINLTRFLMETIAFPVAALLIAAGGIMLLISGPSEQRRTQGKKILTSTVVGILIVLLAWLAVDTTIKIVTGKLDFSGPGQLLESWGPWNTFNPTPCPL</sequence>
<evidence type="ECO:0000313" key="3">
    <source>
        <dbReference type="EMBL" id="OHA09195.1"/>
    </source>
</evidence>
<keyword evidence="1" id="KW-0812">Transmembrane</keyword>
<keyword evidence="1" id="KW-0472">Membrane</keyword>
<feature type="transmembrane region" description="Helical" evidence="1">
    <location>
        <begin position="67"/>
        <end position="87"/>
    </location>
</feature>
<proteinExistence type="predicted"/>
<evidence type="ECO:0000313" key="4">
    <source>
        <dbReference type="Proteomes" id="UP000176705"/>
    </source>
</evidence>
<evidence type="ECO:0000256" key="1">
    <source>
        <dbReference type="SAM" id="Phobius"/>
    </source>
</evidence>
<dbReference type="AlphaFoldDB" id="A0A1G2LC34"/>
<organism evidence="3 4">
    <name type="scientific">Candidatus Sungbacteria bacterium RIFCSPLOWO2_01_FULL_59_16</name>
    <dbReference type="NCBI Taxonomy" id="1802280"/>
    <lineage>
        <taxon>Bacteria</taxon>
        <taxon>Candidatus Sungiibacteriota</taxon>
    </lineage>
</organism>
<feature type="chain" id="PRO_5009583537" evidence="2">
    <location>
        <begin position="32"/>
        <end position="153"/>
    </location>
</feature>
<dbReference type="Proteomes" id="UP000176705">
    <property type="component" value="Unassembled WGS sequence"/>
</dbReference>
<dbReference type="InterPro" id="IPR043993">
    <property type="entry name" value="T4SS_pilin"/>
</dbReference>
<dbReference type="Pfam" id="PF18895">
    <property type="entry name" value="T4SS_pilin"/>
    <property type="match status" value="1"/>
</dbReference>
<keyword evidence="1" id="KW-1133">Transmembrane helix</keyword>
<feature type="signal peptide" evidence="2">
    <location>
        <begin position="1"/>
        <end position="31"/>
    </location>
</feature>
<evidence type="ECO:0000256" key="2">
    <source>
        <dbReference type="SAM" id="SignalP"/>
    </source>
</evidence>
<reference evidence="3 4" key="1">
    <citation type="journal article" date="2016" name="Nat. Commun.">
        <title>Thousands of microbial genomes shed light on interconnected biogeochemical processes in an aquifer system.</title>
        <authorList>
            <person name="Anantharaman K."/>
            <person name="Brown C.T."/>
            <person name="Hug L.A."/>
            <person name="Sharon I."/>
            <person name="Castelle C.J."/>
            <person name="Probst A.J."/>
            <person name="Thomas B.C."/>
            <person name="Singh A."/>
            <person name="Wilkins M.J."/>
            <person name="Karaoz U."/>
            <person name="Brodie E.L."/>
            <person name="Williams K.H."/>
            <person name="Hubbard S.S."/>
            <person name="Banfield J.F."/>
        </authorList>
    </citation>
    <scope>NUCLEOTIDE SEQUENCE [LARGE SCALE GENOMIC DNA]</scope>
</reference>
<protein>
    <submittedName>
        <fullName evidence="3">Uncharacterized protein</fullName>
    </submittedName>
</protein>
<accession>A0A1G2LC34</accession>
<keyword evidence="2" id="KW-0732">Signal</keyword>
<gene>
    <name evidence="3" type="ORF">A3B37_01490</name>
</gene>
<dbReference type="EMBL" id="MHQS01000006">
    <property type="protein sequence ID" value="OHA09195.1"/>
    <property type="molecule type" value="Genomic_DNA"/>
</dbReference>
<name>A0A1G2LC34_9BACT</name>
<comment type="caution">
    <text evidence="3">The sequence shown here is derived from an EMBL/GenBank/DDBJ whole genome shotgun (WGS) entry which is preliminary data.</text>
</comment>
<feature type="transmembrane region" description="Helical" evidence="1">
    <location>
        <begin position="99"/>
        <end position="117"/>
    </location>
</feature>